<dbReference type="AlphaFoldDB" id="A0A934KJV2"/>
<sequence length="63" mass="7234">MSSGSTDLAESLSRLFRSLSKAAVREAPYLRRAGEKIVREDLPGLEQAVRQRFNEFNRRWPPS</sequence>
<dbReference type="EMBL" id="JAEKNQ010000053">
    <property type="protein sequence ID" value="MBJ7604103.1"/>
    <property type="molecule type" value="Genomic_DNA"/>
</dbReference>
<reference evidence="1 2" key="1">
    <citation type="submission" date="2020-10" db="EMBL/GenBank/DDBJ databases">
        <title>Ca. Dormibacterota MAGs.</title>
        <authorList>
            <person name="Montgomery K."/>
        </authorList>
    </citation>
    <scope>NUCLEOTIDE SEQUENCE [LARGE SCALE GENOMIC DNA]</scope>
    <source>
        <strain evidence="1">SC8811_S16_3</strain>
    </source>
</reference>
<comment type="caution">
    <text evidence="1">The sequence shown here is derived from an EMBL/GenBank/DDBJ whole genome shotgun (WGS) entry which is preliminary data.</text>
</comment>
<protein>
    <submittedName>
        <fullName evidence="1">Uncharacterized protein</fullName>
    </submittedName>
</protein>
<evidence type="ECO:0000313" key="1">
    <source>
        <dbReference type="EMBL" id="MBJ7604103.1"/>
    </source>
</evidence>
<dbReference type="RefSeq" id="WP_338181177.1">
    <property type="nucleotide sequence ID" value="NZ_JAEKNQ010000053.1"/>
</dbReference>
<proteinExistence type="predicted"/>
<evidence type="ECO:0000313" key="2">
    <source>
        <dbReference type="Proteomes" id="UP000620075"/>
    </source>
</evidence>
<gene>
    <name evidence="1" type="ORF">JF888_13065</name>
</gene>
<name>A0A934KJV2_9BACT</name>
<dbReference type="Proteomes" id="UP000620075">
    <property type="component" value="Unassembled WGS sequence"/>
</dbReference>
<organism evidence="1 2">
    <name type="scientific">Candidatus Dormiibacter inghamiae</name>
    <dbReference type="NCBI Taxonomy" id="3127013"/>
    <lineage>
        <taxon>Bacteria</taxon>
        <taxon>Bacillati</taxon>
        <taxon>Candidatus Dormiibacterota</taxon>
        <taxon>Candidatus Dormibacteria</taxon>
        <taxon>Candidatus Dormibacterales</taxon>
        <taxon>Candidatus Dormibacteraceae</taxon>
        <taxon>Candidatus Dormiibacter</taxon>
    </lineage>
</organism>
<accession>A0A934KJV2</accession>